<evidence type="ECO:0000313" key="1">
    <source>
        <dbReference type="EMBL" id="KAF9612242.1"/>
    </source>
</evidence>
<comment type="caution">
    <text evidence="1">The sequence shown here is derived from an EMBL/GenBank/DDBJ whole genome shotgun (WGS) entry which is preliminary data.</text>
</comment>
<gene>
    <name evidence="1" type="ORF">IFM89_038664</name>
</gene>
<sequence length="71" mass="7762">MSNCGHTITDVKHVFGFILSYAPSMVEVLKLGTLAPAQLSCDKGSASTLRKMQFIQGFLGRAMLSESLQIW</sequence>
<evidence type="ECO:0000313" key="2">
    <source>
        <dbReference type="Proteomes" id="UP000631114"/>
    </source>
</evidence>
<keyword evidence="2" id="KW-1185">Reference proteome</keyword>
<dbReference type="Proteomes" id="UP000631114">
    <property type="component" value="Unassembled WGS sequence"/>
</dbReference>
<proteinExistence type="predicted"/>
<accession>A0A835I8S4</accession>
<reference evidence="1 2" key="1">
    <citation type="submission" date="2020-10" db="EMBL/GenBank/DDBJ databases">
        <title>The Coptis chinensis genome and diversification of protoberbering-type alkaloids.</title>
        <authorList>
            <person name="Wang B."/>
            <person name="Shu S."/>
            <person name="Song C."/>
            <person name="Liu Y."/>
        </authorList>
    </citation>
    <scope>NUCLEOTIDE SEQUENCE [LARGE SCALE GENOMIC DNA]</scope>
    <source>
        <strain evidence="1">HL-2020</strain>
        <tissue evidence="1">Leaf</tissue>
    </source>
</reference>
<dbReference type="EMBL" id="JADFTS010000004">
    <property type="protein sequence ID" value="KAF9612242.1"/>
    <property type="molecule type" value="Genomic_DNA"/>
</dbReference>
<protein>
    <submittedName>
        <fullName evidence="1">Uncharacterized protein</fullName>
    </submittedName>
</protein>
<name>A0A835I8S4_9MAGN</name>
<organism evidence="1 2">
    <name type="scientific">Coptis chinensis</name>
    <dbReference type="NCBI Taxonomy" id="261450"/>
    <lineage>
        <taxon>Eukaryota</taxon>
        <taxon>Viridiplantae</taxon>
        <taxon>Streptophyta</taxon>
        <taxon>Embryophyta</taxon>
        <taxon>Tracheophyta</taxon>
        <taxon>Spermatophyta</taxon>
        <taxon>Magnoliopsida</taxon>
        <taxon>Ranunculales</taxon>
        <taxon>Ranunculaceae</taxon>
        <taxon>Coptidoideae</taxon>
        <taxon>Coptis</taxon>
    </lineage>
</organism>
<dbReference type="AlphaFoldDB" id="A0A835I8S4"/>